<name>A0A919FK66_9ACTN</name>
<organism evidence="3 4">
    <name type="scientific">Kitasatospora indigofera</name>
    <dbReference type="NCBI Taxonomy" id="67307"/>
    <lineage>
        <taxon>Bacteria</taxon>
        <taxon>Bacillati</taxon>
        <taxon>Actinomycetota</taxon>
        <taxon>Actinomycetes</taxon>
        <taxon>Kitasatosporales</taxon>
        <taxon>Streptomycetaceae</taxon>
        <taxon>Kitasatospora</taxon>
    </lineage>
</organism>
<feature type="compositionally biased region" description="Low complexity" evidence="1">
    <location>
        <begin position="250"/>
        <end position="267"/>
    </location>
</feature>
<keyword evidence="4" id="KW-1185">Reference proteome</keyword>
<feature type="region of interest" description="Disordered" evidence="1">
    <location>
        <begin position="51"/>
        <end position="79"/>
    </location>
</feature>
<dbReference type="PROSITE" id="PS51257">
    <property type="entry name" value="PROKAR_LIPOPROTEIN"/>
    <property type="match status" value="1"/>
</dbReference>
<reference evidence="3" key="2">
    <citation type="submission" date="2020-09" db="EMBL/GenBank/DDBJ databases">
        <authorList>
            <person name="Sun Q."/>
            <person name="Ohkuma M."/>
        </authorList>
    </citation>
    <scope>NUCLEOTIDE SEQUENCE</scope>
    <source>
        <strain evidence="3">JCM 4646</strain>
    </source>
</reference>
<comment type="caution">
    <text evidence="3">The sequence shown here is derived from an EMBL/GenBank/DDBJ whole genome shotgun (WGS) entry which is preliminary data.</text>
</comment>
<sequence length="284" mass="28895">MRTWLGRLAPGAGVLLAALAVAASAGCSSAGQLHDAGRTRPVTVRPSPQQLWPAADVSPLPSASPTGQPSPVPVPGVVADGEDIRTVDVRVLLDKDPGVLAEERTAAAGCPGCAVRPAQYRDLTGDGREELLTAVVTGAQRAYLHVYALHERQVLPVLALQVLTGFSADTVGPDLLVHEPTSEVTETNSTYRWNGVRLAFDNRQIRATGPAADVPGCLPTGLSADPRDPGRSAQPAVPPSGGSGSGAGDSGPAASRPSVAPGARPAASPSPVPQAPTPAPTRRS</sequence>
<feature type="signal peptide" evidence="2">
    <location>
        <begin position="1"/>
        <end position="30"/>
    </location>
</feature>
<evidence type="ECO:0000313" key="4">
    <source>
        <dbReference type="Proteomes" id="UP000617734"/>
    </source>
</evidence>
<protein>
    <recommendedName>
        <fullName evidence="5">Lipoprotein</fullName>
    </recommendedName>
</protein>
<proteinExistence type="predicted"/>
<reference evidence="3" key="1">
    <citation type="journal article" date="2014" name="Int. J. Syst. Evol. Microbiol.">
        <title>Complete genome sequence of Corynebacterium casei LMG S-19264T (=DSM 44701T), isolated from a smear-ripened cheese.</title>
        <authorList>
            <consortium name="US DOE Joint Genome Institute (JGI-PGF)"/>
            <person name="Walter F."/>
            <person name="Albersmeier A."/>
            <person name="Kalinowski J."/>
            <person name="Ruckert C."/>
        </authorList>
    </citation>
    <scope>NUCLEOTIDE SEQUENCE</scope>
    <source>
        <strain evidence="3">JCM 4646</strain>
    </source>
</reference>
<gene>
    <name evidence="3" type="ORF">GCM10018781_23050</name>
</gene>
<evidence type="ECO:0008006" key="5">
    <source>
        <dbReference type="Google" id="ProtNLM"/>
    </source>
</evidence>
<evidence type="ECO:0000313" key="3">
    <source>
        <dbReference type="EMBL" id="GHH67571.1"/>
    </source>
</evidence>
<feature type="chain" id="PRO_5038069168" description="Lipoprotein" evidence="2">
    <location>
        <begin position="31"/>
        <end position="284"/>
    </location>
</feature>
<dbReference type="EMBL" id="BNBO01000009">
    <property type="protein sequence ID" value="GHH67571.1"/>
    <property type="molecule type" value="Genomic_DNA"/>
</dbReference>
<feature type="compositionally biased region" description="Pro residues" evidence="1">
    <location>
        <begin position="268"/>
        <end position="284"/>
    </location>
</feature>
<accession>A0A919FK66</accession>
<feature type="region of interest" description="Disordered" evidence="1">
    <location>
        <begin position="209"/>
        <end position="284"/>
    </location>
</feature>
<evidence type="ECO:0000256" key="2">
    <source>
        <dbReference type="SAM" id="SignalP"/>
    </source>
</evidence>
<dbReference type="AlphaFoldDB" id="A0A919FK66"/>
<dbReference type="Proteomes" id="UP000617734">
    <property type="component" value="Unassembled WGS sequence"/>
</dbReference>
<keyword evidence="2" id="KW-0732">Signal</keyword>
<evidence type="ECO:0000256" key="1">
    <source>
        <dbReference type="SAM" id="MobiDB-lite"/>
    </source>
</evidence>